<feature type="compositionally biased region" description="Polar residues" evidence="1">
    <location>
        <begin position="8"/>
        <end position="17"/>
    </location>
</feature>
<evidence type="ECO:0000313" key="4">
    <source>
        <dbReference type="Proteomes" id="UP001265746"/>
    </source>
</evidence>
<accession>A0AAD9W313</accession>
<name>A0AAD9W313_PHOAM</name>
<proteinExistence type="predicted"/>
<dbReference type="InterPro" id="IPR025676">
    <property type="entry name" value="Clr5_dom"/>
</dbReference>
<dbReference type="PANTHER" id="PTHR38788">
    <property type="entry name" value="CLR5 DOMAIN-CONTAINING PROTEIN"/>
    <property type="match status" value="1"/>
</dbReference>
<reference evidence="3" key="1">
    <citation type="submission" date="2023-06" db="EMBL/GenBank/DDBJ databases">
        <authorList>
            <person name="Noh H."/>
        </authorList>
    </citation>
    <scope>NUCLEOTIDE SEQUENCE</scope>
    <source>
        <strain evidence="3">DUCC20226</strain>
    </source>
</reference>
<organism evidence="3 4">
    <name type="scientific">Phomopsis amygdali</name>
    <name type="common">Fusicoccum amygdali</name>
    <dbReference type="NCBI Taxonomy" id="1214568"/>
    <lineage>
        <taxon>Eukaryota</taxon>
        <taxon>Fungi</taxon>
        <taxon>Dikarya</taxon>
        <taxon>Ascomycota</taxon>
        <taxon>Pezizomycotina</taxon>
        <taxon>Sordariomycetes</taxon>
        <taxon>Sordariomycetidae</taxon>
        <taxon>Diaporthales</taxon>
        <taxon>Diaporthaceae</taxon>
        <taxon>Diaporthe</taxon>
    </lineage>
</organism>
<dbReference type="Pfam" id="PF14420">
    <property type="entry name" value="Clr5"/>
    <property type="match status" value="1"/>
</dbReference>
<evidence type="ECO:0000313" key="3">
    <source>
        <dbReference type="EMBL" id="KAK2605604.1"/>
    </source>
</evidence>
<dbReference type="Proteomes" id="UP001265746">
    <property type="component" value="Unassembled WGS sequence"/>
</dbReference>
<feature type="domain" description="Clr5" evidence="2">
    <location>
        <begin position="30"/>
        <end position="82"/>
    </location>
</feature>
<dbReference type="PANTHER" id="PTHR38788:SF3">
    <property type="entry name" value="CLR5 DOMAIN-CONTAINING PROTEIN"/>
    <property type="match status" value="1"/>
</dbReference>
<gene>
    <name evidence="3" type="ORF">N8I77_008430</name>
</gene>
<dbReference type="AlphaFoldDB" id="A0AAD9W313"/>
<sequence length="499" mass="57679">MELATSEPMGTQASAARTQYPGRTRSFTTEAQWATQQPMIKKLYVDEGRTLQEVMDTMKRDFGFDATSKMYKKRLKMWGYRKNISLRHGEDNNLIQILNNRTQLSEHSKTPSHSLRLRNGQLVSQERLATYLRRREEGRARANRPPLIKAVRSPDSVYVPEAVFFQVRTYIHGQWKGIITSGEQLDTLREERPANGEWNALAHGVRYALEQKRLNDALVLLRRAPVILTNLIEKQPVNMLQVLFMSLSYFTFGGHLERPETDQLLIVVKHLIKYAAVFATQDKGLPGNHPLRQLLTMLTHADENDLHQLVMEAWRVNCQSWDVLMDRPRSTHAISSWIAHGEFAGFDAMPSNLGNIIELTLNNNAVTFGEYHRRTTHTLQMYSMYLTYKDRANGRDPYFNKEIVAVFEDLVRRGPQGLLKADALSWLARACRARGEREQSERYMRDLIEFLLEDAVHRQSLARGFMNDLETWFVEWGEKQKAAELATWREQELGAEVTA</sequence>
<evidence type="ECO:0000259" key="2">
    <source>
        <dbReference type="Pfam" id="PF14420"/>
    </source>
</evidence>
<feature type="region of interest" description="Disordered" evidence="1">
    <location>
        <begin position="1"/>
        <end position="24"/>
    </location>
</feature>
<dbReference type="EMBL" id="JAUJFL010000004">
    <property type="protein sequence ID" value="KAK2605604.1"/>
    <property type="molecule type" value="Genomic_DNA"/>
</dbReference>
<evidence type="ECO:0000256" key="1">
    <source>
        <dbReference type="SAM" id="MobiDB-lite"/>
    </source>
</evidence>
<keyword evidence="4" id="KW-1185">Reference proteome</keyword>
<protein>
    <recommendedName>
        <fullName evidence="2">Clr5 domain-containing protein</fullName>
    </recommendedName>
</protein>
<comment type="caution">
    <text evidence="3">The sequence shown here is derived from an EMBL/GenBank/DDBJ whole genome shotgun (WGS) entry which is preliminary data.</text>
</comment>